<organism evidence="1 2">
    <name type="scientific">Marivirga lumbricoides</name>
    <dbReference type="NCBI Taxonomy" id="1046115"/>
    <lineage>
        <taxon>Bacteria</taxon>
        <taxon>Pseudomonadati</taxon>
        <taxon>Bacteroidota</taxon>
        <taxon>Cytophagia</taxon>
        <taxon>Cytophagales</taxon>
        <taxon>Marivirgaceae</taxon>
        <taxon>Marivirga</taxon>
    </lineage>
</organism>
<dbReference type="EMBL" id="PYVU01000068">
    <property type="protein sequence ID" value="PTB96069.1"/>
    <property type="molecule type" value="Genomic_DNA"/>
</dbReference>
<protein>
    <submittedName>
        <fullName evidence="1">Uncharacterized protein</fullName>
    </submittedName>
</protein>
<evidence type="ECO:0000313" key="1">
    <source>
        <dbReference type="EMBL" id="PTB96069.1"/>
    </source>
</evidence>
<dbReference type="Proteomes" id="UP000240608">
    <property type="component" value="Unassembled WGS sequence"/>
</dbReference>
<sequence length="70" mass="8070">MDQGLIELFWIKEARVYLNRSSELQNGTDSILKDNLTEVRISTISKEWARQLGEGIEYTYSLLVAFQKGC</sequence>
<proteinExistence type="predicted"/>
<accession>A0A2T4DQH1</accession>
<reference evidence="1 2" key="1">
    <citation type="submission" date="2018-03" db="EMBL/GenBank/DDBJ databases">
        <title>Cross-interface Injection: A General Nanoliter Liquid Handling Method Applied to Single Cells Genome Amplification Automated Nanoliter Liquid Handling Applied to Single Cell Multiple Displacement Amplification.</title>
        <authorList>
            <person name="Yun J."/>
            <person name="Xu P."/>
            <person name="Xu J."/>
            <person name="Dai X."/>
            <person name="Wang Y."/>
            <person name="Zheng X."/>
            <person name="Cao C."/>
            <person name="Yi Q."/>
            <person name="Zhu Y."/>
            <person name="Wang L."/>
            <person name="Dong Z."/>
            <person name="Huang Y."/>
            <person name="Huang L."/>
            <person name="Du W."/>
        </authorList>
    </citation>
    <scope>NUCLEOTIDE SEQUENCE [LARGE SCALE GENOMIC DNA]</scope>
    <source>
        <strain evidence="1 2">Z-D1-2</strain>
    </source>
</reference>
<dbReference type="AlphaFoldDB" id="A0A2T4DQH1"/>
<evidence type="ECO:0000313" key="2">
    <source>
        <dbReference type="Proteomes" id="UP000240608"/>
    </source>
</evidence>
<gene>
    <name evidence="1" type="ORF">C9994_08945</name>
</gene>
<comment type="caution">
    <text evidence="1">The sequence shown here is derived from an EMBL/GenBank/DDBJ whole genome shotgun (WGS) entry which is preliminary data.</text>
</comment>
<name>A0A2T4DQH1_9BACT</name>